<protein>
    <submittedName>
        <fullName evidence="1">Uncharacterized protein</fullName>
    </submittedName>
</protein>
<dbReference type="Proteomes" id="UP001234989">
    <property type="component" value="Chromosome 3"/>
</dbReference>
<sequence length="70" mass="8233">MFIDKRKIMWVQPGRIKEVLRSWNRDGNVVRKEKIWKMVPACICWTNGKRGIIDVLKTKSATYIRLGQTA</sequence>
<evidence type="ECO:0000313" key="1">
    <source>
        <dbReference type="EMBL" id="WMV19150.1"/>
    </source>
</evidence>
<accession>A0AAF0TMZ7</accession>
<keyword evidence="2" id="KW-1185">Reference proteome</keyword>
<organism evidence="1 2">
    <name type="scientific">Solanum verrucosum</name>
    <dbReference type="NCBI Taxonomy" id="315347"/>
    <lineage>
        <taxon>Eukaryota</taxon>
        <taxon>Viridiplantae</taxon>
        <taxon>Streptophyta</taxon>
        <taxon>Embryophyta</taxon>
        <taxon>Tracheophyta</taxon>
        <taxon>Spermatophyta</taxon>
        <taxon>Magnoliopsida</taxon>
        <taxon>eudicotyledons</taxon>
        <taxon>Gunneridae</taxon>
        <taxon>Pentapetalae</taxon>
        <taxon>asterids</taxon>
        <taxon>lamiids</taxon>
        <taxon>Solanales</taxon>
        <taxon>Solanaceae</taxon>
        <taxon>Solanoideae</taxon>
        <taxon>Solaneae</taxon>
        <taxon>Solanum</taxon>
    </lineage>
</organism>
<gene>
    <name evidence="1" type="ORF">MTR67_012535</name>
</gene>
<dbReference type="AlphaFoldDB" id="A0AAF0TMZ7"/>
<name>A0AAF0TMZ7_SOLVR</name>
<evidence type="ECO:0000313" key="2">
    <source>
        <dbReference type="Proteomes" id="UP001234989"/>
    </source>
</evidence>
<proteinExistence type="predicted"/>
<reference evidence="1" key="1">
    <citation type="submission" date="2023-08" db="EMBL/GenBank/DDBJ databases">
        <title>A de novo genome assembly of Solanum verrucosum Schlechtendal, a Mexican diploid species geographically isolated from the other diploid A-genome species in potato relatives.</title>
        <authorList>
            <person name="Hosaka K."/>
        </authorList>
    </citation>
    <scope>NUCLEOTIDE SEQUENCE</scope>
    <source>
        <tissue evidence="1">Young leaves</tissue>
    </source>
</reference>
<dbReference type="EMBL" id="CP133614">
    <property type="protein sequence ID" value="WMV19150.1"/>
    <property type="molecule type" value="Genomic_DNA"/>
</dbReference>